<evidence type="ECO:0000256" key="1">
    <source>
        <dbReference type="SAM" id="MobiDB-lite"/>
    </source>
</evidence>
<evidence type="ECO:0000313" key="4">
    <source>
        <dbReference type="Proteomes" id="UP000249130"/>
    </source>
</evidence>
<sequence>MPTATTEARVAGTGSAAARFRCDRSAASARARPRTLARQEPTVVRYASPPARTGLAVLLCTAALGLAGCGDSAKIPDHQTVGASPTIPAPNPSLIPTVDIAPAKGWPTGATPNASAGMTVTALARDLDHPRWLYVLPNGDVLVAESNAPPKETTTGSGIREFVMQQVMKRAGAGVPSANRITLLRDADGNGTAELRSIFLENLYSPFGMALVGNDLYVANANAVMKFPYQEGQTRIDAPGVKVADLPGGPINHHWTKGLVASPDGRMLYVSVGSNSNVAENGMEHETNRAAVLEIDPATGQSRVFASGLRNPVGLAFEPSTGQLFAVVNERDEIGSDLVPDYLTAVREGAFYGWPYSYWGQHVDTRVEPPRPDLVAKAVVPDYALGNHVAPLGLAFATGTALPEQFRSGAFVGLHGSWNRKPPSGYKVAFVPFQDGKPTGMPVDVLTGFVAENGDANGRPVGVAFDRTGALLVADDVGNAVWRVAPPAPQTSGR</sequence>
<gene>
    <name evidence="3" type="ORF">CH341_09665</name>
</gene>
<feature type="domain" description="Pyrroloquinoline quinone-dependent pyranose dehydrogenase beta-propeller" evidence="2">
    <location>
        <begin position="114"/>
        <end position="335"/>
    </location>
</feature>
<dbReference type="Gene3D" id="2.120.10.30">
    <property type="entry name" value="TolB, C-terminal domain"/>
    <property type="match status" value="1"/>
</dbReference>
<dbReference type="SUPFAM" id="SSF50952">
    <property type="entry name" value="Soluble quinoprotein glucose dehydrogenase"/>
    <property type="match status" value="1"/>
</dbReference>
<dbReference type="EMBL" id="NPEX01000049">
    <property type="protein sequence ID" value="RAI44322.1"/>
    <property type="molecule type" value="Genomic_DNA"/>
</dbReference>
<organism evidence="3 4">
    <name type="scientific">Rhodoplanes roseus</name>
    <dbReference type="NCBI Taxonomy" id="29409"/>
    <lineage>
        <taxon>Bacteria</taxon>
        <taxon>Pseudomonadati</taxon>
        <taxon>Pseudomonadota</taxon>
        <taxon>Alphaproteobacteria</taxon>
        <taxon>Hyphomicrobiales</taxon>
        <taxon>Nitrobacteraceae</taxon>
        <taxon>Rhodoplanes</taxon>
    </lineage>
</organism>
<evidence type="ECO:0000313" key="3">
    <source>
        <dbReference type="EMBL" id="RAI44322.1"/>
    </source>
</evidence>
<feature type="domain" description="Pyrroloquinoline quinone-dependent pyranose dehydrogenase beta-propeller" evidence="2">
    <location>
        <begin position="379"/>
        <end position="482"/>
    </location>
</feature>
<evidence type="ECO:0000259" key="2">
    <source>
        <dbReference type="Pfam" id="PF22807"/>
    </source>
</evidence>
<dbReference type="Pfam" id="PF22807">
    <property type="entry name" value="TrAA12"/>
    <property type="match status" value="2"/>
</dbReference>
<dbReference type="InterPro" id="IPR011041">
    <property type="entry name" value="Quinoprot_gluc/sorb_DH_b-prop"/>
</dbReference>
<name>A0A327L492_9BRAD</name>
<dbReference type="OrthoDB" id="9770043at2"/>
<dbReference type="AlphaFoldDB" id="A0A327L492"/>
<comment type="caution">
    <text evidence="3">The sequence shown here is derived from an EMBL/GenBank/DDBJ whole genome shotgun (WGS) entry which is preliminary data.</text>
</comment>
<protein>
    <submittedName>
        <fullName evidence="3">Sorbosone dehydrogenase</fullName>
    </submittedName>
</protein>
<proteinExistence type="predicted"/>
<reference evidence="3 4" key="1">
    <citation type="submission" date="2017-07" db="EMBL/GenBank/DDBJ databases">
        <title>Draft Genome Sequences of Select Purple Nonsulfur Bacteria.</title>
        <authorList>
            <person name="Lasarre B."/>
            <person name="Mckinlay J.B."/>
        </authorList>
    </citation>
    <scope>NUCLEOTIDE SEQUENCE [LARGE SCALE GENOMIC DNA]</scope>
    <source>
        <strain evidence="3 4">DSM 5909</strain>
    </source>
</reference>
<dbReference type="PANTHER" id="PTHR33546:SF1">
    <property type="entry name" value="LARGE, MULTIFUNCTIONAL SECRETED PROTEIN"/>
    <property type="match status" value="1"/>
</dbReference>
<dbReference type="InterPro" id="IPR054539">
    <property type="entry name" value="Beta-prop_PDH"/>
</dbReference>
<feature type="region of interest" description="Disordered" evidence="1">
    <location>
        <begin position="80"/>
        <end position="100"/>
    </location>
</feature>
<dbReference type="PANTHER" id="PTHR33546">
    <property type="entry name" value="LARGE, MULTIFUNCTIONAL SECRETED PROTEIN-RELATED"/>
    <property type="match status" value="1"/>
</dbReference>
<dbReference type="InterPro" id="IPR011042">
    <property type="entry name" value="6-blade_b-propeller_TolB-like"/>
</dbReference>
<accession>A0A327L492</accession>
<keyword evidence="4" id="KW-1185">Reference proteome</keyword>
<dbReference type="Proteomes" id="UP000249130">
    <property type="component" value="Unassembled WGS sequence"/>
</dbReference>